<name>A0A508X7I3_9HYPH</name>
<accession>A0A508X7I3</accession>
<dbReference type="EMBL" id="CABFNB010000163">
    <property type="protein sequence ID" value="VTZ65802.1"/>
    <property type="molecule type" value="Genomic_DNA"/>
</dbReference>
<proteinExistence type="predicted"/>
<protein>
    <submittedName>
        <fullName evidence="1">Uncharacterized protein</fullName>
    </submittedName>
</protein>
<sequence length="377" mass="40287">MRLTTSRSPNVGIIILTLSHFSGELTQAHAQTIAGHTIGEDRSVLGSGHRVSMNTPLDGYTTVVFSTPSGVKMAAIYQDASQKVVEIEVTPPATVPGASGQFGNFKFGQTSLADIRYRFGSKGLLFGNVPPATATSDGGVAIVSSYEITGTNLVISFTSKVSRASLADLKQRFGDNMYSQVETVATLESTVIADANYLKLIRGDNLVYDVGYAPVLWENAIAGANAGRQISLARVSPTQLPVHRIYNGPINAPYFTDASARNFQTRISEGMAAGPTYAGEYAVIPVGCGAGCSIAFAASVRTGEVTRIPVDDEAALYLDLQYQIDSRLLITQSARGEARTCHMQFLTLDDGEWVSLLEHEIGPTESCYNSIAQNLQN</sequence>
<evidence type="ECO:0000313" key="1">
    <source>
        <dbReference type="EMBL" id="VTZ65802.1"/>
    </source>
</evidence>
<organism evidence="1">
    <name type="scientific">Sinorhizobium medicae</name>
    <dbReference type="NCBI Taxonomy" id="110321"/>
    <lineage>
        <taxon>Bacteria</taxon>
        <taxon>Pseudomonadati</taxon>
        <taxon>Pseudomonadota</taxon>
        <taxon>Alphaproteobacteria</taxon>
        <taxon>Hyphomicrobiales</taxon>
        <taxon>Rhizobiaceae</taxon>
        <taxon>Sinorhizobium/Ensifer group</taxon>
        <taxon>Sinorhizobium</taxon>
    </lineage>
</organism>
<gene>
    <name evidence="1" type="ORF">EMEDMD4_910019</name>
</gene>
<reference evidence="1" key="1">
    <citation type="submission" date="2019-06" db="EMBL/GenBank/DDBJ databases">
        <authorList>
            <person name="Le Quere A."/>
            <person name="Colella S."/>
        </authorList>
    </citation>
    <scope>NUCLEOTIDE SEQUENCE</scope>
    <source>
        <strain evidence="1">EmedicaeMD41</strain>
    </source>
</reference>
<dbReference type="Proteomes" id="UP000507954">
    <property type="component" value="Unassembled WGS sequence"/>
</dbReference>
<dbReference type="AlphaFoldDB" id="A0A508X7I3"/>